<dbReference type="Gene3D" id="1.20.1270.90">
    <property type="entry name" value="AF1782-like"/>
    <property type="match status" value="3"/>
</dbReference>
<evidence type="ECO:0000259" key="4">
    <source>
        <dbReference type="SMART" id="SM00560"/>
    </source>
</evidence>
<comment type="caution">
    <text evidence="5">The sequence shown here is derived from an EMBL/GenBank/DDBJ whole genome shotgun (WGS) entry which is preliminary data.</text>
</comment>
<keyword evidence="1 3" id="KW-0732">Signal</keyword>
<evidence type="ECO:0000313" key="5">
    <source>
        <dbReference type="EMBL" id="MCB4807873.1"/>
    </source>
</evidence>
<dbReference type="Proteomes" id="UP001139286">
    <property type="component" value="Unassembled WGS sequence"/>
</dbReference>
<evidence type="ECO:0000256" key="2">
    <source>
        <dbReference type="ARBA" id="ARBA00023157"/>
    </source>
</evidence>
<sequence>MTIKKLCSYAFIVLMVVCSCSDDVNVIDYTEFDSVLAEAKNAADVSKEGESNGDITIGATVILEAVIAQYETYRETAINQGTLDIATNKISAALDTYLNSIVIIDGSSLESTITSAQTLHDNAVEGIYPGEYEVGSKATLQAVIDAALVVSNNTESTQAEINTALANLLVAINAFEDAENPPLDFTNLEAEITGAQTLHDAAIEGTAIGEYAVGSKATLQTAIDAAQSVVDTTELLSQADVDAALQTLQSAVEDFNLARVGGPDRDITQLTATIANAQAIHDAAVEGTELGTYQIGSKAILQSAIDDAQAVADDISTGQTVVDDAEQTLQDAIAAFEEALQGVYVVSLGGADYIETPTFQGIAGAAERTMEAWIKTDQSTATTTLILSWGINANREKWDMRINSGSLRIEYSGGGVNGTATINDGQWHHVAVVMSASLDIELYVDGALDGSGAATGIISSTANNFNIGRSTGQPDRHFSGLISDVRIWSVARTASQIADNKDVRLTGSETGLTGYWKLNDGSGTSAADSGPANHTGNFVGNPIWEKITSGLPFSN</sequence>
<dbReference type="RefSeq" id="WP_226695298.1">
    <property type="nucleotide sequence ID" value="NZ_JAJAPX010000002.1"/>
</dbReference>
<keyword evidence="6" id="KW-1185">Reference proteome</keyword>
<dbReference type="PROSITE" id="PS51257">
    <property type="entry name" value="PROKAR_LIPOPROTEIN"/>
    <property type="match status" value="1"/>
</dbReference>
<dbReference type="EMBL" id="JAJAPX010000002">
    <property type="protein sequence ID" value="MCB4807873.1"/>
    <property type="molecule type" value="Genomic_DNA"/>
</dbReference>
<dbReference type="AlphaFoldDB" id="A0A9X1L7L4"/>
<gene>
    <name evidence="5" type="ORF">LG651_06385</name>
</gene>
<dbReference type="SUPFAM" id="SSF49899">
    <property type="entry name" value="Concanavalin A-like lectins/glucanases"/>
    <property type="match status" value="1"/>
</dbReference>
<reference evidence="5" key="1">
    <citation type="submission" date="2021-10" db="EMBL/GenBank/DDBJ databases">
        <title>Tamlana sargassums sp. nov., and Tamlana laminarinivorans sp. nov., two new bacteria isolated from the brown alga.</title>
        <authorList>
            <person name="Li J."/>
        </authorList>
    </citation>
    <scope>NUCLEOTIDE SEQUENCE</scope>
    <source>
        <strain evidence="5">62-3</strain>
    </source>
</reference>
<proteinExistence type="predicted"/>
<evidence type="ECO:0000256" key="3">
    <source>
        <dbReference type="SAM" id="SignalP"/>
    </source>
</evidence>
<evidence type="ECO:0000256" key="1">
    <source>
        <dbReference type="ARBA" id="ARBA00022729"/>
    </source>
</evidence>
<feature type="domain" description="LamG-like jellyroll fold" evidence="4">
    <location>
        <begin position="366"/>
        <end position="495"/>
    </location>
</feature>
<dbReference type="SMART" id="SM00560">
    <property type="entry name" value="LamGL"/>
    <property type="match status" value="1"/>
</dbReference>
<dbReference type="Pfam" id="PF07554">
    <property type="entry name" value="FIVAR"/>
    <property type="match status" value="3"/>
</dbReference>
<dbReference type="Gene3D" id="2.60.120.200">
    <property type="match status" value="1"/>
</dbReference>
<dbReference type="InterPro" id="IPR006558">
    <property type="entry name" value="LamG-like"/>
</dbReference>
<feature type="chain" id="PRO_5040921268" evidence="3">
    <location>
        <begin position="22"/>
        <end position="555"/>
    </location>
</feature>
<dbReference type="GO" id="GO:0005975">
    <property type="term" value="P:carbohydrate metabolic process"/>
    <property type="evidence" value="ECO:0007669"/>
    <property type="project" value="UniProtKB-ARBA"/>
</dbReference>
<keyword evidence="2" id="KW-1015">Disulfide bond</keyword>
<dbReference type="CDD" id="cd00110">
    <property type="entry name" value="LamG"/>
    <property type="match status" value="1"/>
</dbReference>
<organism evidence="5 6">
    <name type="scientific">Neotamlana sargassicola</name>
    <dbReference type="NCBI Taxonomy" id="2883125"/>
    <lineage>
        <taxon>Bacteria</taxon>
        <taxon>Pseudomonadati</taxon>
        <taxon>Bacteroidota</taxon>
        <taxon>Flavobacteriia</taxon>
        <taxon>Flavobacteriales</taxon>
        <taxon>Flavobacteriaceae</taxon>
        <taxon>Neotamlana</taxon>
    </lineage>
</organism>
<dbReference type="InterPro" id="IPR013320">
    <property type="entry name" value="ConA-like_dom_sf"/>
</dbReference>
<dbReference type="InterPro" id="IPR001791">
    <property type="entry name" value="Laminin_G"/>
</dbReference>
<dbReference type="GO" id="GO:0004553">
    <property type="term" value="F:hydrolase activity, hydrolyzing O-glycosyl compounds"/>
    <property type="evidence" value="ECO:0007669"/>
    <property type="project" value="UniProtKB-ARBA"/>
</dbReference>
<evidence type="ECO:0000313" key="6">
    <source>
        <dbReference type="Proteomes" id="UP001139286"/>
    </source>
</evidence>
<dbReference type="Pfam" id="PF13385">
    <property type="entry name" value="Laminin_G_3"/>
    <property type="match status" value="1"/>
</dbReference>
<protein>
    <submittedName>
        <fullName evidence="5">LamG domain-containing protein</fullName>
    </submittedName>
</protein>
<feature type="signal peptide" evidence="3">
    <location>
        <begin position="1"/>
        <end position="21"/>
    </location>
</feature>
<accession>A0A9X1L7L4</accession>
<name>A0A9X1L7L4_9FLAO</name>